<dbReference type="SUPFAM" id="SSF53098">
    <property type="entry name" value="Ribonuclease H-like"/>
    <property type="match status" value="1"/>
</dbReference>
<dbReference type="AlphaFoldDB" id="A0A9N8VQK1"/>
<accession>A0A9N8VQK1</accession>
<comment type="caution">
    <text evidence="1">The sequence shown here is derived from an EMBL/GenBank/DDBJ whole genome shotgun (WGS) entry which is preliminary data.</text>
</comment>
<keyword evidence="2" id="KW-1185">Reference proteome</keyword>
<evidence type="ECO:0000313" key="2">
    <source>
        <dbReference type="Proteomes" id="UP000789396"/>
    </source>
</evidence>
<dbReference type="Proteomes" id="UP000789396">
    <property type="component" value="Unassembled WGS sequence"/>
</dbReference>
<proteinExistence type="predicted"/>
<dbReference type="EMBL" id="CAJVPZ010000255">
    <property type="protein sequence ID" value="CAG8458952.1"/>
    <property type="molecule type" value="Genomic_DNA"/>
</dbReference>
<reference evidence="1" key="1">
    <citation type="submission" date="2021-06" db="EMBL/GenBank/DDBJ databases">
        <authorList>
            <person name="Kallberg Y."/>
            <person name="Tangrot J."/>
            <person name="Rosling A."/>
        </authorList>
    </citation>
    <scope>NUCLEOTIDE SEQUENCE</scope>
    <source>
        <strain evidence="1">IN212</strain>
    </source>
</reference>
<protein>
    <submittedName>
        <fullName evidence="1">317_t:CDS:1</fullName>
    </submittedName>
</protein>
<evidence type="ECO:0000313" key="1">
    <source>
        <dbReference type="EMBL" id="CAG8458952.1"/>
    </source>
</evidence>
<gene>
    <name evidence="1" type="ORF">RFULGI_LOCUS593</name>
</gene>
<name>A0A9N8VQK1_9GLOM</name>
<organism evidence="1 2">
    <name type="scientific">Racocetra fulgida</name>
    <dbReference type="NCBI Taxonomy" id="60492"/>
    <lineage>
        <taxon>Eukaryota</taxon>
        <taxon>Fungi</taxon>
        <taxon>Fungi incertae sedis</taxon>
        <taxon>Mucoromycota</taxon>
        <taxon>Glomeromycotina</taxon>
        <taxon>Glomeromycetes</taxon>
        <taxon>Diversisporales</taxon>
        <taxon>Gigasporaceae</taxon>
        <taxon>Racocetra</taxon>
    </lineage>
</organism>
<sequence>MIQQQLKNQDISEVLFVNNRQMLIDIYSNENEWIELKNLEQLLKPMYEATKLLSTSKHPTIGDMCLAFLEMFNMLSNFIKYNSQKEVAELIYKKLISYWKLALDETFILSAVFDLRSKLTSFTVEQLDNVKQKLQTIFAIYQQTNNHLLHLSQQHSNQQPLSHLYFQNILNEYNKIQIDENNLNTVIGKHYRN</sequence>
<dbReference type="OrthoDB" id="2445000at2759"/>
<dbReference type="InterPro" id="IPR012337">
    <property type="entry name" value="RNaseH-like_sf"/>
</dbReference>